<sequence>MAKVAWMYHVRGMKQGEIAGRLGLSQSRVSRLLETAVAAGIVRTTVVVPDGLHAELEERLEARYGLREAHVFDVGDGADDTGVVSDLGRMLASRLESNPLEAEVIGFTSWSRSLRETVGSMNQPSQSSAKYVVELLGDVGPPTVQHQAAQLTQQLAALTGAEPRFLRVPGVVSSAEVRQALLDRDAHAREALALLDRVDLALVGIGTCEIVPPLQAGDNFFTTEQFEYARSLGAVGQVNLRFIAADGSPVFSELDELIVGVTLEQLKRCQRTLAVAGGPSKYPAIKAAVLGGFVNTLITDAGTARHLLSET</sequence>
<keyword evidence="3" id="KW-0238">DNA-binding</keyword>
<dbReference type="InterPro" id="IPR037171">
    <property type="entry name" value="NagB/RpiA_transferase-like"/>
</dbReference>
<dbReference type="Gene3D" id="3.40.50.1360">
    <property type="match status" value="1"/>
</dbReference>
<dbReference type="Gene3D" id="1.10.10.10">
    <property type="entry name" value="Winged helix-like DNA-binding domain superfamily/Winged helix DNA-binding domain"/>
    <property type="match status" value="1"/>
</dbReference>
<dbReference type="SUPFAM" id="SSF46785">
    <property type="entry name" value="Winged helix' DNA-binding domain"/>
    <property type="match status" value="1"/>
</dbReference>
<keyword evidence="4" id="KW-0804">Transcription</keyword>
<evidence type="ECO:0000256" key="4">
    <source>
        <dbReference type="ARBA" id="ARBA00023163"/>
    </source>
</evidence>
<dbReference type="Pfam" id="PF04198">
    <property type="entry name" value="Sugar-bind"/>
    <property type="match status" value="1"/>
</dbReference>
<dbReference type="Proteomes" id="UP001183176">
    <property type="component" value="Unassembled WGS sequence"/>
</dbReference>
<evidence type="ECO:0000256" key="2">
    <source>
        <dbReference type="ARBA" id="ARBA00023015"/>
    </source>
</evidence>
<evidence type="ECO:0000259" key="5">
    <source>
        <dbReference type="Pfam" id="PF04198"/>
    </source>
</evidence>
<comment type="caution">
    <text evidence="6">The sequence shown here is derived from an EMBL/GenBank/DDBJ whole genome shotgun (WGS) entry which is preliminary data.</text>
</comment>
<evidence type="ECO:0000256" key="3">
    <source>
        <dbReference type="ARBA" id="ARBA00023125"/>
    </source>
</evidence>
<dbReference type="PANTHER" id="PTHR34294">
    <property type="entry name" value="TRANSCRIPTIONAL REGULATOR-RELATED"/>
    <property type="match status" value="1"/>
</dbReference>
<proteinExistence type="inferred from homology"/>
<dbReference type="PANTHER" id="PTHR34294:SF1">
    <property type="entry name" value="TRANSCRIPTIONAL REGULATOR LSRR"/>
    <property type="match status" value="1"/>
</dbReference>
<keyword evidence="2" id="KW-0805">Transcription regulation</keyword>
<feature type="domain" description="Sugar-binding" evidence="5">
    <location>
        <begin position="54"/>
        <end position="309"/>
    </location>
</feature>
<dbReference type="InterPro" id="IPR036388">
    <property type="entry name" value="WH-like_DNA-bd_sf"/>
</dbReference>
<evidence type="ECO:0000313" key="7">
    <source>
        <dbReference type="Proteomes" id="UP001183176"/>
    </source>
</evidence>
<dbReference type="InterPro" id="IPR007324">
    <property type="entry name" value="Sugar-bd_dom_put"/>
</dbReference>
<gene>
    <name evidence="6" type="ORF">RM423_17720</name>
</gene>
<comment type="similarity">
    <text evidence="1">Belongs to the SorC transcriptional regulatory family.</text>
</comment>
<protein>
    <submittedName>
        <fullName evidence="6">Sugar-binding domain-containing protein</fullName>
    </submittedName>
</protein>
<reference evidence="7" key="1">
    <citation type="submission" date="2023-07" db="EMBL/GenBank/DDBJ databases">
        <title>30 novel species of actinomycetes from the DSMZ collection.</title>
        <authorList>
            <person name="Nouioui I."/>
        </authorList>
    </citation>
    <scope>NUCLEOTIDE SEQUENCE [LARGE SCALE GENOMIC DNA]</scope>
    <source>
        <strain evidence="7">DSM 44399</strain>
    </source>
</reference>
<dbReference type="SUPFAM" id="SSF100950">
    <property type="entry name" value="NagB/RpiA/CoA transferase-like"/>
    <property type="match status" value="1"/>
</dbReference>
<keyword evidence="7" id="KW-1185">Reference proteome</keyword>
<evidence type="ECO:0000313" key="6">
    <source>
        <dbReference type="EMBL" id="MDT0263228.1"/>
    </source>
</evidence>
<dbReference type="InterPro" id="IPR036390">
    <property type="entry name" value="WH_DNA-bd_sf"/>
</dbReference>
<accession>A0ABU2JG74</accession>
<evidence type="ECO:0000256" key="1">
    <source>
        <dbReference type="ARBA" id="ARBA00010466"/>
    </source>
</evidence>
<organism evidence="6 7">
    <name type="scientific">Jatrophihabitans lederbergiae</name>
    <dbReference type="NCBI Taxonomy" id="3075547"/>
    <lineage>
        <taxon>Bacteria</taxon>
        <taxon>Bacillati</taxon>
        <taxon>Actinomycetota</taxon>
        <taxon>Actinomycetes</taxon>
        <taxon>Jatrophihabitantales</taxon>
        <taxon>Jatrophihabitantaceae</taxon>
        <taxon>Jatrophihabitans</taxon>
    </lineage>
</organism>
<name>A0ABU2JG74_9ACTN</name>
<dbReference type="EMBL" id="JAVREH010000031">
    <property type="protein sequence ID" value="MDT0263228.1"/>
    <property type="molecule type" value="Genomic_DNA"/>
</dbReference>
<dbReference type="InterPro" id="IPR051054">
    <property type="entry name" value="SorC_transcr_regulators"/>
</dbReference>